<evidence type="ECO:0000313" key="3">
    <source>
        <dbReference type="EMBL" id="MPL70916.1"/>
    </source>
</evidence>
<feature type="compositionally biased region" description="Basic and acidic residues" evidence="1">
    <location>
        <begin position="95"/>
        <end position="104"/>
    </location>
</feature>
<protein>
    <recommendedName>
        <fullName evidence="2">DUF4097 domain-containing protein</fullName>
    </recommendedName>
</protein>
<name>A0A644TV98_9ZZZZ</name>
<accession>A0A644TV98</accession>
<feature type="region of interest" description="Disordered" evidence="1">
    <location>
        <begin position="64"/>
        <end position="104"/>
    </location>
</feature>
<comment type="caution">
    <text evidence="3">The sequence shown here is derived from an EMBL/GenBank/DDBJ whole genome shotgun (WGS) entry which is preliminary data.</text>
</comment>
<dbReference type="EMBL" id="VSSQ01000055">
    <property type="protein sequence ID" value="MPL70916.1"/>
    <property type="molecule type" value="Genomic_DNA"/>
</dbReference>
<evidence type="ECO:0000256" key="1">
    <source>
        <dbReference type="SAM" id="MobiDB-lite"/>
    </source>
</evidence>
<dbReference type="AlphaFoldDB" id="A0A644TV98"/>
<feature type="compositionally biased region" description="Gly residues" evidence="1">
    <location>
        <begin position="66"/>
        <end position="75"/>
    </location>
</feature>
<gene>
    <name evidence="3" type="ORF">SDC9_16678</name>
</gene>
<sequence length="366" mass="38559">MTRSEYMERLSRGLLDFDEEARRDILLEIEDHIDELRRQNPGASEGEIIAGLEAPESLAKSLLQEGEGGGAGSSGDMGSTEGAEATSGASSAETTKSRGEKTGKAKITIDGEDLGDVIKKALDLAGMFRRSKVFREQGSDGQGGRTRNLNMEDIAVDGVEKIEVRTKSSDLRIYLSPGGLSLKAHGQERSAIEIGDDEKGMLSISTGKDHSEPESMELWIPLSVEELSIHSLSGDVEVIDRVGALDIQTASGDVEIQACDGDVAVSSASGDVAIAGCSQSIRVKTASGTIEIETDPRGGEISARSASGDIRLGYDDSFDALVSWSTVSGSVDCDSRLSGPREAVLGSGLTPVNLSTGSGDIEIRRH</sequence>
<dbReference type="InterPro" id="IPR025164">
    <property type="entry name" value="Toastrack_DUF4097"/>
</dbReference>
<dbReference type="Pfam" id="PF13349">
    <property type="entry name" value="DUF4097"/>
    <property type="match status" value="1"/>
</dbReference>
<organism evidence="3">
    <name type="scientific">bioreactor metagenome</name>
    <dbReference type="NCBI Taxonomy" id="1076179"/>
    <lineage>
        <taxon>unclassified sequences</taxon>
        <taxon>metagenomes</taxon>
        <taxon>ecological metagenomes</taxon>
    </lineage>
</organism>
<evidence type="ECO:0000259" key="2">
    <source>
        <dbReference type="Pfam" id="PF13349"/>
    </source>
</evidence>
<dbReference type="Pfam" id="PF22564">
    <property type="entry name" value="HAAS"/>
    <property type="match status" value="1"/>
</dbReference>
<reference evidence="3" key="1">
    <citation type="submission" date="2019-08" db="EMBL/GenBank/DDBJ databases">
        <authorList>
            <person name="Kucharzyk K."/>
            <person name="Murdoch R.W."/>
            <person name="Higgins S."/>
            <person name="Loffler F."/>
        </authorList>
    </citation>
    <scope>NUCLEOTIDE SEQUENCE</scope>
</reference>
<proteinExistence type="predicted"/>
<feature type="compositionally biased region" description="Low complexity" evidence="1">
    <location>
        <begin position="76"/>
        <end position="94"/>
    </location>
</feature>
<feature type="domain" description="DUF4097" evidence="2">
    <location>
        <begin position="159"/>
        <end position="363"/>
    </location>
</feature>